<keyword evidence="1" id="KW-1133">Transmembrane helix</keyword>
<dbReference type="SUPFAM" id="SSF46565">
    <property type="entry name" value="Chaperone J-domain"/>
    <property type="match status" value="1"/>
</dbReference>
<organism evidence="2 3">
    <name type="scientific">Gigaspora margarita</name>
    <dbReference type="NCBI Taxonomy" id="4874"/>
    <lineage>
        <taxon>Eukaryota</taxon>
        <taxon>Fungi</taxon>
        <taxon>Fungi incertae sedis</taxon>
        <taxon>Mucoromycota</taxon>
        <taxon>Glomeromycotina</taxon>
        <taxon>Glomeromycetes</taxon>
        <taxon>Diversisporales</taxon>
        <taxon>Gigasporaceae</taxon>
        <taxon>Gigaspora</taxon>
    </lineage>
</organism>
<sequence length="250" mass="28423">MQKMKVILFSNILFTEGEINKRYRELASCFHPDRTTYSNTLNELHSNDQYLGIELFRIILEIKEALLTDLETTLKSQARKEYRAACKVADAARELKKQIKLRGIMALCSSQEDILRSNEQSVGHKIVGAISLAAVTMGTGAFVAASTIFAPVVSTLWLVPLMSLLYHLNPWKRGTMLLSEPEIREKLNKIIKNALDAYDEGNYQNFFDLLCEEYKEEANLIKLKDPNIIDPKYIINSLLSHGFRSDGIAY</sequence>
<dbReference type="InterPro" id="IPR036869">
    <property type="entry name" value="J_dom_sf"/>
</dbReference>
<evidence type="ECO:0008006" key="4">
    <source>
        <dbReference type="Google" id="ProtNLM"/>
    </source>
</evidence>
<feature type="transmembrane region" description="Helical" evidence="1">
    <location>
        <begin position="149"/>
        <end position="168"/>
    </location>
</feature>
<accession>A0A8H4A5H3</accession>
<dbReference type="Proteomes" id="UP000439903">
    <property type="component" value="Unassembled WGS sequence"/>
</dbReference>
<feature type="transmembrane region" description="Helical" evidence="1">
    <location>
        <begin position="126"/>
        <end position="143"/>
    </location>
</feature>
<reference evidence="2 3" key="1">
    <citation type="journal article" date="2019" name="Environ. Microbiol.">
        <title>At the nexus of three kingdoms: the genome of the mycorrhizal fungus Gigaspora margarita provides insights into plant, endobacterial and fungal interactions.</title>
        <authorList>
            <person name="Venice F."/>
            <person name="Ghignone S."/>
            <person name="Salvioli di Fossalunga A."/>
            <person name="Amselem J."/>
            <person name="Novero M."/>
            <person name="Xianan X."/>
            <person name="Sedzielewska Toro K."/>
            <person name="Morin E."/>
            <person name="Lipzen A."/>
            <person name="Grigoriev I.V."/>
            <person name="Henrissat B."/>
            <person name="Martin F.M."/>
            <person name="Bonfante P."/>
        </authorList>
    </citation>
    <scope>NUCLEOTIDE SEQUENCE [LARGE SCALE GENOMIC DNA]</scope>
    <source>
        <strain evidence="2 3">BEG34</strain>
    </source>
</reference>
<dbReference type="AlphaFoldDB" id="A0A8H4A5H3"/>
<keyword evidence="1" id="KW-0472">Membrane</keyword>
<dbReference type="EMBL" id="WTPW01001602">
    <property type="protein sequence ID" value="KAF0426409.1"/>
    <property type="molecule type" value="Genomic_DNA"/>
</dbReference>
<name>A0A8H4A5H3_GIGMA</name>
<keyword evidence="1" id="KW-0812">Transmembrane</keyword>
<proteinExistence type="predicted"/>
<comment type="caution">
    <text evidence="2">The sequence shown here is derived from an EMBL/GenBank/DDBJ whole genome shotgun (WGS) entry which is preliminary data.</text>
</comment>
<evidence type="ECO:0000313" key="2">
    <source>
        <dbReference type="EMBL" id="KAF0426409.1"/>
    </source>
</evidence>
<evidence type="ECO:0000313" key="3">
    <source>
        <dbReference type="Proteomes" id="UP000439903"/>
    </source>
</evidence>
<dbReference type="OrthoDB" id="1658288at2759"/>
<gene>
    <name evidence="2" type="ORF">F8M41_006194</name>
</gene>
<keyword evidence="3" id="KW-1185">Reference proteome</keyword>
<evidence type="ECO:0000256" key="1">
    <source>
        <dbReference type="SAM" id="Phobius"/>
    </source>
</evidence>
<protein>
    <recommendedName>
        <fullName evidence="4">J domain-containing protein</fullName>
    </recommendedName>
</protein>